<dbReference type="EMBL" id="KB908814">
    <property type="protein sequence ID" value="EOA83975.1"/>
    <property type="molecule type" value="Genomic_DNA"/>
</dbReference>
<feature type="compositionally biased region" description="Low complexity" evidence="3">
    <location>
        <begin position="78"/>
        <end position="100"/>
    </location>
</feature>
<proteinExistence type="predicted"/>
<dbReference type="GO" id="GO:0003677">
    <property type="term" value="F:DNA binding"/>
    <property type="evidence" value="ECO:0007669"/>
    <property type="project" value="UniProtKB-KW"/>
</dbReference>
<dbReference type="GeneID" id="19404778"/>
<evidence type="ECO:0000259" key="4">
    <source>
        <dbReference type="PROSITE" id="PS51517"/>
    </source>
</evidence>
<dbReference type="PROSITE" id="PS51517">
    <property type="entry name" value="NDT80"/>
    <property type="match status" value="1"/>
</dbReference>
<keyword evidence="6" id="KW-1185">Reference proteome</keyword>
<evidence type="ECO:0000313" key="5">
    <source>
        <dbReference type="EMBL" id="EOA83975.1"/>
    </source>
</evidence>
<protein>
    <recommendedName>
        <fullName evidence="4">NDT80 domain-containing protein</fullName>
    </recommendedName>
</protein>
<dbReference type="InterPro" id="IPR052605">
    <property type="entry name" value="Fungal_trans_regulator"/>
</dbReference>
<feature type="compositionally biased region" description="Polar residues" evidence="3">
    <location>
        <begin position="172"/>
        <end position="190"/>
    </location>
</feature>
<feature type="DNA-binding region" description="NDT80" evidence="2">
    <location>
        <begin position="185"/>
        <end position="438"/>
    </location>
</feature>
<keyword evidence="1 2" id="KW-0238">DNA-binding</keyword>
<dbReference type="RefSeq" id="XP_008028147.1">
    <property type="nucleotide sequence ID" value="XM_008029956.1"/>
</dbReference>
<dbReference type="InterPro" id="IPR008967">
    <property type="entry name" value="p53-like_TF_DNA-bd_sf"/>
</dbReference>
<evidence type="ECO:0000256" key="1">
    <source>
        <dbReference type="ARBA" id="ARBA00023125"/>
    </source>
</evidence>
<evidence type="ECO:0000256" key="2">
    <source>
        <dbReference type="PROSITE-ProRule" id="PRU00850"/>
    </source>
</evidence>
<reference evidence="5 6" key="2">
    <citation type="journal article" date="2013" name="PLoS Genet.">
        <title>Comparative genome structure, secondary metabolite, and effector coding capacity across Cochliobolus pathogens.</title>
        <authorList>
            <person name="Condon B.J."/>
            <person name="Leng Y."/>
            <person name="Wu D."/>
            <person name="Bushley K.E."/>
            <person name="Ohm R.A."/>
            <person name="Otillar R."/>
            <person name="Martin J."/>
            <person name="Schackwitz W."/>
            <person name="Grimwood J."/>
            <person name="MohdZainudin N."/>
            <person name="Xue C."/>
            <person name="Wang R."/>
            <person name="Manning V.A."/>
            <person name="Dhillon B."/>
            <person name="Tu Z.J."/>
            <person name="Steffenson B.J."/>
            <person name="Salamov A."/>
            <person name="Sun H."/>
            <person name="Lowry S."/>
            <person name="LaButti K."/>
            <person name="Han J."/>
            <person name="Copeland A."/>
            <person name="Lindquist E."/>
            <person name="Barry K."/>
            <person name="Schmutz J."/>
            <person name="Baker S.E."/>
            <person name="Ciuffetti L.M."/>
            <person name="Grigoriev I.V."/>
            <person name="Zhong S."/>
            <person name="Turgeon B.G."/>
        </authorList>
    </citation>
    <scope>NUCLEOTIDE SEQUENCE [LARGE SCALE GENOMIC DNA]</scope>
    <source>
        <strain evidence="6">28A</strain>
    </source>
</reference>
<dbReference type="Gene3D" id="2.60.40.1390">
    <property type="entry name" value="NDT80 DNA-binding domain"/>
    <property type="match status" value="1"/>
</dbReference>
<dbReference type="PANTHER" id="PTHR35144">
    <property type="entry name" value="MEIOSIS-SPECIFIC TRANSCRIPTION FACTOR NDT80"/>
    <property type="match status" value="1"/>
</dbReference>
<dbReference type="InterPro" id="IPR037141">
    <property type="entry name" value="NDT80_DNA-bd_dom_sf"/>
</dbReference>
<name>R0IFC2_EXST2</name>
<dbReference type="InterPro" id="IPR024061">
    <property type="entry name" value="NDT80_DNA-bd_dom"/>
</dbReference>
<reference evidence="5 6" key="1">
    <citation type="journal article" date="2012" name="PLoS Pathog.">
        <title>Diverse lifestyles and strategies of plant pathogenesis encoded in the genomes of eighteen Dothideomycetes fungi.</title>
        <authorList>
            <person name="Ohm R.A."/>
            <person name="Feau N."/>
            <person name="Henrissat B."/>
            <person name="Schoch C.L."/>
            <person name="Horwitz B.A."/>
            <person name="Barry K.W."/>
            <person name="Condon B.J."/>
            <person name="Copeland A.C."/>
            <person name="Dhillon B."/>
            <person name="Glaser F."/>
            <person name="Hesse C.N."/>
            <person name="Kosti I."/>
            <person name="LaButti K."/>
            <person name="Lindquist E.A."/>
            <person name="Lucas S."/>
            <person name="Salamov A.A."/>
            <person name="Bradshaw R.E."/>
            <person name="Ciuffetti L."/>
            <person name="Hamelin R.C."/>
            <person name="Kema G.H.J."/>
            <person name="Lawrence C."/>
            <person name="Scott J.A."/>
            <person name="Spatafora J.W."/>
            <person name="Turgeon B.G."/>
            <person name="de Wit P.J.G.M."/>
            <person name="Zhong S."/>
            <person name="Goodwin S.B."/>
            <person name="Grigoriev I.V."/>
        </authorList>
    </citation>
    <scope>NUCLEOTIDE SEQUENCE [LARGE SCALE GENOMIC DNA]</scope>
    <source>
        <strain evidence="6">28A</strain>
    </source>
</reference>
<dbReference type="eggNOG" id="ENOG502RY09">
    <property type="taxonomic scope" value="Eukaryota"/>
</dbReference>
<evidence type="ECO:0000256" key="3">
    <source>
        <dbReference type="SAM" id="MobiDB-lite"/>
    </source>
</evidence>
<dbReference type="GO" id="GO:0003700">
    <property type="term" value="F:DNA-binding transcription factor activity"/>
    <property type="evidence" value="ECO:0007669"/>
    <property type="project" value="UniProtKB-UniRule"/>
</dbReference>
<feature type="compositionally biased region" description="Basic and acidic residues" evidence="3">
    <location>
        <begin position="339"/>
        <end position="353"/>
    </location>
</feature>
<dbReference type="GO" id="GO:0051321">
    <property type="term" value="P:meiotic cell cycle"/>
    <property type="evidence" value="ECO:0007669"/>
    <property type="project" value="TreeGrafter"/>
</dbReference>
<accession>R0IFC2</accession>
<dbReference type="SUPFAM" id="SSF49417">
    <property type="entry name" value="p53-like transcription factors"/>
    <property type="match status" value="1"/>
</dbReference>
<feature type="region of interest" description="Disordered" evidence="3">
    <location>
        <begin position="61"/>
        <end position="100"/>
    </location>
</feature>
<dbReference type="GO" id="GO:0000228">
    <property type="term" value="C:nuclear chromosome"/>
    <property type="evidence" value="ECO:0007669"/>
    <property type="project" value="TreeGrafter"/>
</dbReference>
<dbReference type="PANTHER" id="PTHR35144:SF2">
    <property type="entry name" value="MEIOSIS-SPECIFIC TRANSCRIPTION FACTOR NDT80"/>
    <property type="match status" value="1"/>
</dbReference>
<organism evidence="5 6">
    <name type="scientific">Exserohilum turcicum (strain 28A)</name>
    <name type="common">Northern leaf blight fungus</name>
    <name type="synonym">Setosphaeria turcica</name>
    <dbReference type="NCBI Taxonomy" id="671987"/>
    <lineage>
        <taxon>Eukaryota</taxon>
        <taxon>Fungi</taxon>
        <taxon>Dikarya</taxon>
        <taxon>Ascomycota</taxon>
        <taxon>Pezizomycotina</taxon>
        <taxon>Dothideomycetes</taxon>
        <taxon>Pleosporomycetidae</taxon>
        <taxon>Pleosporales</taxon>
        <taxon>Pleosporineae</taxon>
        <taxon>Pleosporaceae</taxon>
        <taxon>Exserohilum</taxon>
    </lineage>
</organism>
<feature type="region of interest" description="Disordered" evidence="3">
    <location>
        <begin position="150"/>
        <end position="213"/>
    </location>
</feature>
<dbReference type="Proteomes" id="UP000016935">
    <property type="component" value="Unassembled WGS sequence"/>
</dbReference>
<sequence>MMNPVLQPPLSLTSEIPFSSEPECIDHIGAHATHSSFVSVPDQLRRDGSLAHSGTDLHQASIAGRYGTHRPDSGYQGSATLSDSGSASISTSPSSNASSALAFSSYSPLHTTVGAGFPQYQISFNPACPFDGMAPSRRLNDASSATMLPTTARSTGLGHSVSPSMGPLPRDNYTTGTSTIPHRYSHNLSTRPDLPHYNSHPDTPRSMLSTTMPLNHYSSNGYHTAAYGPPSGSPESPPFNAQQTYATITCEGSPVAPSIDAKIEKGFFYSSDNVWTCYRRNYFSVNVSYRLSPWRPNLCLYLDQNNGKQPEKIQSMAVSLAAAVDGASGKTIELIQHTPKRDKGPQLPMKKELLAPTPPGKGHKHGGYGLHSFPQPSAMAGPQLPLQNENDSSHQYSPASHANGNYQHSFERIQFKSATANNGKRRAQQQYYHLIVEL</sequence>
<dbReference type="OrthoDB" id="2288358at2759"/>
<dbReference type="GO" id="GO:0045944">
    <property type="term" value="P:positive regulation of transcription by RNA polymerase II"/>
    <property type="evidence" value="ECO:0007669"/>
    <property type="project" value="TreeGrafter"/>
</dbReference>
<dbReference type="AlphaFoldDB" id="R0IFC2"/>
<feature type="compositionally biased region" description="Polar residues" evidence="3">
    <location>
        <begin position="385"/>
        <end position="404"/>
    </location>
</feature>
<dbReference type="HOGENOM" id="CLU_026383_0_0_1"/>
<feature type="region of interest" description="Disordered" evidence="3">
    <location>
        <begin position="336"/>
        <end position="404"/>
    </location>
</feature>
<evidence type="ECO:0000313" key="6">
    <source>
        <dbReference type="Proteomes" id="UP000016935"/>
    </source>
</evidence>
<gene>
    <name evidence="5" type="ORF">SETTUDRAFT_42723</name>
</gene>
<dbReference type="Pfam" id="PF05224">
    <property type="entry name" value="NDT80_PhoG"/>
    <property type="match status" value="1"/>
</dbReference>
<feature type="domain" description="NDT80" evidence="4">
    <location>
        <begin position="185"/>
        <end position="438"/>
    </location>
</feature>